<dbReference type="EMBL" id="JACKVC010000006">
    <property type="protein sequence ID" value="MCV7386454.1"/>
    <property type="molecule type" value="Genomic_DNA"/>
</dbReference>
<accession>A0AAW5SV49</accession>
<dbReference type="NCBIfam" id="NF005863">
    <property type="entry name" value="PRK07798.1"/>
    <property type="match status" value="1"/>
</dbReference>
<dbReference type="GO" id="GO:0016878">
    <property type="term" value="F:acid-thiol ligase activity"/>
    <property type="evidence" value="ECO:0007669"/>
    <property type="project" value="UniProtKB-ARBA"/>
</dbReference>
<dbReference type="AlphaFoldDB" id="A0AAW5SV49"/>
<sequence length="543" mass="58874">MELQFATIWEAIAEAVPDQIAVVYGSRRIAWGEYERRAAQLASALSERGLGTGSKIGLLLYNCNEYVEAQFAGFKLRAVPVNVNYRYLDQELSYVIDNSDSEAVVYHSSLSDRVAGIRDHLPRVKLWVEVDDGGPHLDGSIGYEDLLAAFNPAPPSPRSGNDIYMLYTGGTTGNPKGVLYQQESFIQQYLRQVPALMGRTPCKSGEEAVDLARTLAGEDAQPSSMPVCPLMHGSGQWAGVFAPHLFGGKTVLLTSRSLDPVEIWDTAERESVSSMVIVGDAFARPLLRHLAESERVYDLTALNQLYSSGAMLSADIKDRLLDHIRHMAIVDTIGGSEGALGAEVTKRGGSVETAAFQLFPSTKVFTNDGVEVTPGSGEVGYLAASGSIPYGYYKDPDKSAATFREINGVRYSFLGDMATVRADGSIHLIGRGNTCINTGGEKVYPEEVEEAAKTHPAIEDCLVFGIPDERFGQRVAAVAERAPGTETDAAEIIEHIRAQLAGYKAPRDILFVAQVPRTPTGKADYPAARDMYADRTAHLTDAR</sequence>
<dbReference type="PANTHER" id="PTHR43767">
    <property type="entry name" value="LONG-CHAIN-FATTY-ACID--COA LIGASE"/>
    <property type="match status" value="1"/>
</dbReference>
<gene>
    <name evidence="3" type="ORF">H5P34_00135</name>
</gene>
<evidence type="ECO:0000313" key="3">
    <source>
        <dbReference type="EMBL" id="MCV7386454.1"/>
    </source>
</evidence>
<comment type="caution">
    <text evidence="3">The sequence shown here is derived from an EMBL/GenBank/DDBJ whole genome shotgun (WGS) entry which is preliminary data.</text>
</comment>
<dbReference type="InterPro" id="IPR042099">
    <property type="entry name" value="ANL_N_sf"/>
</dbReference>
<dbReference type="Proteomes" id="UP001141659">
    <property type="component" value="Unassembled WGS sequence"/>
</dbReference>
<proteinExistence type="predicted"/>
<dbReference type="InterPro" id="IPR020845">
    <property type="entry name" value="AMP-binding_CS"/>
</dbReference>
<dbReference type="Pfam" id="PF00501">
    <property type="entry name" value="AMP-binding"/>
    <property type="match status" value="1"/>
</dbReference>
<evidence type="ECO:0000313" key="4">
    <source>
        <dbReference type="Proteomes" id="UP001141659"/>
    </source>
</evidence>
<dbReference type="PROSITE" id="PS00455">
    <property type="entry name" value="AMP_BINDING"/>
    <property type="match status" value="1"/>
</dbReference>
<dbReference type="RefSeq" id="WP_036446581.1">
    <property type="nucleotide sequence ID" value="NZ_JACKVC010000006.1"/>
</dbReference>
<protein>
    <submittedName>
        <fullName evidence="3">Acyl-CoA synthetase</fullName>
    </submittedName>
</protein>
<dbReference type="SUPFAM" id="SSF56801">
    <property type="entry name" value="Acetyl-CoA synthetase-like"/>
    <property type="match status" value="1"/>
</dbReference>
<evidence type="ECO:0000259" key="1">
    <source>
        <dbReference type="Pfam" id="PF00501"/>
    </source>
</evidence>
<evidence type="ECO:0000259" key="2">
    <source>
        <dbReference type="Pfam" id="PF13193"/>
    </source>
</evidence>
<reference evidence="3" key="2">
    <citation type="journal article" date="2022" name="BMC Genomics">
        <title>Comparative genome analysis of mycobacteria focusing on tRNA and non-coding RNA.</title>
        <authorList>
            <person name="Behra P.R.K."/>
            <person name="Pettersson B.M.F."/>
            <person name="Ramesh M."/>
            <person name="Das S."/>
            <person name="Dasgupta S."/>
            <person name="Kirsebom L.A."/>
        </authorList>
    </citation>
    <scope>NUCLEOTIDE SEQUENCE</scope>
    <source>
        <strain evidence="3">DSM 44242</strain>
    </source>
</reference>
<feature type="domain" description="AMP-binding enzyme C-terminal" evidence="2">
    <location>
        <begin position="447"/>
        <end position="522"/>
    </location>
</feature>
<dbReference type="InterPro" id="IPR000873">
    <property type="entry name" value="AMP-dep_synth/lig_dom"/>
</dbReference>
<name>A0AAW5SV49_9MYCO</name>
<organism evidence="3 4">
    <name type="scientific">Mycolicibacterium porcinum</name>
    <dbReference type="NCBI Taxonomy" id="39693"/>
    <lineage>
        <taxon>Bacteria</taxon>
        <taxon>Bacillati</taxon>
        <taxon>Actinomycetota</taxon>
        <taxon>Actinomycetes</taxon>
        <taxon>Mycobacteriales</taxon>
        <taxon>Mycobacteriaceae</taxon>
        <taxon>Mycolicibacterium</taxon>
    </lineage>
</organism>
<dbReference type="InterPro" id="IPR025110">
    <property type="entry name" value="AMP-bd_C"/>
</dbReference>
<reference evidence="3" key="1">
    <citation type="submission" date="2020-07" db="EMBL/GenBank/DDBJ databases">
        <authorList>
            <person name="Pettersson B.M.F."/>
            <person name="Behra P.R.K."/>
            <person name="Ramesh M."/>
            <person name="Das S."/>
            <person name="Dasgupta S."/>
            <person name="Kirsebom L.A."/>
        </authorList>
    </citation>
    <scope>NUCLEOTIDE SEQUENCE</scope>
    <source>
        <strain evidence="3">DSM 44242</strain>
    </source>
</reference>
<feature type="domain" description="AMP-dependent synthetase/ligase" evidence="1">
    <location>
        <begin position="11"/>
        <end position="386"/>
    </location>
</feature>
<dbReference type="Gene3D" id="3.30.300.30">
    <property type="match status" value="1"/>
</dbReference>
<dbReference type="Gene3D" id="3.40.50.12780">
    <property type="entry name" value="N-terminal domain of ligase-like"/>
    <property type="match status" value="1"/>
</dbReference>
<dbReference type="InterPro" id="IPR050237">
    <property type="entry name" value="ATP-dep_AMP-bd_enzyme"/>
</dbReference>
<dbReference type="InterPro" id="IPR045851">
    <property type="entry name" value="AMP-bd_C_sf"/>
</dbReference>
<dbReference type="PANTHER" id="PTHR43767:SF1">
    <property type="entry name" value="NONRIBOSOMAL PEPTIDE SYNTHASE PES1 (EUROFUNG)-RELATED"/>
    <property type="match status" value="1"/>
</dbReference>
<dbReference type="Pfam" id="PF13193">
    <property type="entry name" value="AMP-binding_C"/>
    <property type="match status" value="1"/>
</dbReference>